<evidence type="ECO:0000256" key="4">
    <source>
        <dbReference type="ARBA" id="ARBA00022980"/>
    </source>
</evidence>
<reference evidence="9" key="1">
    <citation type="submission" date="2015-02" db="EMBL/GenBank/DDBJ databases">
        <title>Genome sequencing for Strongylocentrotus purpuratus.</title>
        <authorList>
            <person name="Murali S."/>
            <person name="Liu Y."/>
            <person name="Vee V."/>
            <person name="English A."/>
            <person name="Wang M."/>
            <person name="Skinner E."/>
            <person name="Han Y."/>
            <person name="Muzny D.M."/>
            <person name="Worley K.C."/>
            <person name="Gibbs R.A."/>
        </authorList>
    </citation>
    <scope>NUCLEOTIDE SEQUENCE</scope>
</reference>
<dbReference type="GO" id="GO:0005762">
    <property type="term" value="C:mitochondrial large ribosomal subunit"/>
    <property type="evidence" value="ECO:0000318"/>
    <property type="project" value="GO_Central"/>
</dbReference>
<dbReference type="PANTHER" id="PTHR21338">
    <property type="entry name" value="MITOCHONDRIAL RIBOSOMAL PROTEIN L41"/>
    <property type="match status" value="1"/>
</dbReference>
<dbReference type="Pfam" id="PF09809">
    <property type="entry name" value="MRP-L27"/>
    <property type="match status" value="1"/>
</dbReference>
<sequence>MPVLRDLLRGFTRGANRHKEMTSKRGNKNFHPNTSRIQPTGYGVRTTWKNVKEMIPEIVVPNLEDFPLKAYVSYKCPDTQQDPLTPRDIFDKCLAPQVLEDLKSGKYDNATLSAAAAASESKSSQSDS</sequence>
<dbReference type="RefSeq" id="XP_785814.1">
    <property type="nucleotide sequence ID" value="XM_780721.5"/>
</dbReference>
<comment type="similarity">
    <text evidence="2">Belongs to the mitochondrion-specific ribosomal protein mL41 family.</text>
</comment>
<dbReference type="GeneID" id="580678"/>
<protein>
    <recommendedName>
        <fullName evidence="10">39S ribosomal protein L41, mitochondrial</fullName>
    </recommendedName>
</protein>
<keyword evidence="6" id="KW-0687">Ribonucleoprotein</keyword>
<dbReference type="AlphaFoldDB" id="A0A7M7RBK3"/>
<dbReference type="Proteomes" id="UP000007110">
    <property type="component" value="Unassembled WGS sequence"/>
</dbReference>
<evidence type="ECO:0000256" key="7">
    <source>
        <dbReference type="SAM" id="MobiDB-lite"/>
    </source>
</evidence>
<comment type="subcellular location">
    <subcellularLocation>
        <location evidence="1">Mitochondrion</location>
    </subcellularLocation>
</comment>
<dbReference type="InParanoid" id="A0A7M7RBK3"/>
<dbReference type="EnsemblMetazoa" id="XM_780721">
    <property type="protein sequence ID" value="XP_785814"/>
    <property type="gene ID" value="LOC580678"/>
</dbReference>
<dbReference type="OrthoDB" id="408933at2759"/>
<evidence type="ECO:0000313" key="9">
    <source>
        <dbReference type="Proteomes" id="UP000007110"/>
    </source>
</evidence>
<feature type="region of interest" description="Disordered" evidence="7">
    <location>
        <begin position="14"/>
        <end position="41"/>
    </location>
</feature>
<dbReference type="InterPro" id="IPR019189">
    <property type="entry name" value="Ribosomal_mL41"/>
</dbReference>
<reference evidence="8" key="2">
    <citation type="submission" date="2021-01" db="UniProtKB">
        <authorList>
            <consortium name="EnsemblMetazoa"/>
        </authorList>
    </citation>
    <scope>IDENTIFICATION</scope>
</reference>
<dbReference type="GO" id="GO:0003735">
    <property type="term" value="F:structural constituent of ribosome"/>
    <property type="evidence" value="ECO:0000318"/>
    <property type="project" value="GO_Central"/>
</dbReference>
<dbReference type="CTD" id="64975"/>
<dbReference type="GO" id="GO:0006412">
    <property type="term" value="P:translation"/>
    <property type="evidence" value="ECO:0000318"/>
    <property type="project" value="GO_Central"/>
</dbReference>
<keyword evidence="5" id="KW-0496">Mitochondrion</keyword>
<evidence type="ECO:0008006" key="10">
    <source>
        <dbReference type="Google" id="ProtNLM"/>
    </source>
</evidence>
<evidence type="ECO:0000256" key="1">
    <source>
        <dbReference type="ARBA" id="ARBA00004173"/>
    </source>
</evidence>
<evidence type="ECO:0000256" key="6">
    <source>
        <dbReference type="ARBA" id="ARBA00023274"/>
    </source>
</evidence>
<proteinExistence type="inferred from homology"/>
<evidence type="ECO:0000313" key="8">
    <source>
        <dbReference type="EnsemblMetazoa" id="XP_785814"/>
    </source>
</evidence>
<dbReference type="KEGG" id="spu:580678"/>
<keyword evidence="3" id="KW-0809">Transit peptide</keyword>
<evidence type="ECO:0000256" key="5">
    <source>
        <dbReference type="ARBA" id="ARBA00023128"/>
    </source>
</evidence>
<dbReference type="OMA" id="DRMSAWT"/>
<accession>A0A7M7RBK3</accession>
<keyword evidence="4" id="KW-0689">Ribosomal protein</keyword>
<dbReference type="FunCoup" id="A0A7M7RBK3">
    <property type="interactions" value="698"/>
</dbReference>
<organism evidence="8 9">
    <name type="scientific">Strongylocentrotus purpuratus</name>
    <name type="common">Purple sea urchin</name>
    <dbReference type="NCBI Taxonomy" id="7668"/>
    <lineage>
        <taxon>Eukaryota</taxon>
        <taxon>Metazoa</taxon>
        <taxon>Echinodermata</taxon>
        <taxon>Eleutherozoa</taxon>
        <taxon>Echinozoa</taxon>
        <taxon>Echinoidea</taxon>
        <taxon>Euechinoidea</taxon>
        <taxon>Echinacea</taxon>
        <taxon>Camarodonta</taxon>
        <taxon>Echinidea</taxon>
        <taxon>Strongylocentrotidae</taxon>
        <taxon>Strongylocentrotus</taxon>
    </lineage>
</organism>
<dbReference type="PANTHER" id="PTHR21338:SF0">
    <property type="entry name" value="LARGE RIBOSOMAL SUBUNIT PROTEIN ML41"/>
    <property type="match status" value="1"/>
</dbReference>
<keyword evidence="9" id="KW-1185">Reference proteome</keyword>
<evidence type="ECO:0000256" key="3">
    <source>
        <dbReference type="ARBA" id="ARBA00022946"/>
    </source>
</evidence>
<name>A0A7M7RBK3_STRPU</name>
<evidence type="ECO:0000256" key="2">
    <source>
        <dbReference type="ARBA" id="ARBA00010152"/>
    </source>
</evidence>